<keyword evidence="1" id="KW-0175">Coiled coil</keyword>
<evidence type="ECO:0000313" key="3">
    <source>
        <dbReference type="Proteomes" id="UP000637299"/>
    </source>
</evidence>
<proteinExistence type="predicted"/>
<feature type="coiled-coil region" evidence="1">
    <location>
        <begin position="164"/>
        <end position="215"/>
    </location>
</feature>
<keyword evidence="3" id="KW-1185">Reference proteome</keyword>
<comment type="caution">
    <text evidence="2">The sequence shown here is derived from an EMBL/GenBank/DDBJ whole genome shotgun (WGS) entry which is preliminary data.</text>
</comment>
<sequence length="228" mass="26555">MRTILGYPNNKNLSYPSDLNDGSNFCNFLKEYDYSKFERKLQLLTARLEVKKEGLADVEKLKKELSDSTKFMISNWGQASLHLMIMVKHVSKLVLDLVPQAQSISKLQEIAYDAVEEIENDGFKAVETKDVIFDSLENLADEYKPVVTVMEFINNYVTETIEKEDELQQFIKDMKNQFNNLDKEIKKYNTEVEKISKNQKALLKLKEEIENYISKNCQSPKIIDFKKT</sequence>
<evidence type="ECO:0000256" key="1">
    <source>
        <dbReference type="SAM" id="Coils"/>
    </source>
</evidence>
<dbReference type="EMBL" id="JACYFS010000003">
    <property type="protein sequence ID" value="MBD8083017.1"/>
    <property type="molecule type" value="Genomic_DNA"/>
</dbReference>
<dbReference type="Proteomes" id="UP000637299">
    <property type="component" value="Unassembled WGS sequence"/>
</dbReference>
<name>A0ABR8ZCN8_9FLAO</name>
<accession>A0ABR8ZCN8</accession>
<dbReference type="RefSeq" id="WP_191736968.1">
    <property type="nucleotide sequence ID" value="NZ_JACYFS010000003.1"/>
</dbReference>
<organism evidence="2 3">
    <name type="scientific">Chryseobacterium caseinilyticum</name>
    <dbReference type="NCBI Taxonomy" id="2771428"/>
    <lineage>
        <taxon>Bacteria</taxon>
        <taxon>Pseudomonadati</taxon>
        <taxon>Bacteroidota</taxon>
        <taxon>Flavobacteriia</taxon>
        <taxon>Flavobacteriales</taxon>
        <taxon>Weeksellaceae</taxon>
        <taxon>Chryseobacterium group</taxon>
        <taxon>Chryseobacterium</taxon>
    </lineage>
</organism>
<gene>
    <name evidence="2" type="ORF">IC610_11375</name>
</gene>
<reference evidence="2 3" key="1">
    <citation type="submission" date="2020-09" db="EMBL/GenBank/DDBJ databases">
        <title>Genome seq and assembly of Chryseobacterium sp.</title>
        <authorList>
            <person name="Chhetri G."/>
        </authorList>
    </citation>
    <scope>NUCLEOTIDE SEQUENCE [LARGE SCALE GENOMIC DNA]</scope>
    <source>
        <strain evidence="2 3">GCR10</strain>
    </source>
</reference>
<evidence type="ECO:0000313" key="2">
    <source>
        <dbReference type="EMBL" id="MBD8083017.1"/>
    </source>
</evidence>
<protein>
    <submittedName>
        <fullName evidence="2">Uncharacterized protein</fullName>
    </submittedName>
</protein>